<dbReference type="AlphaFoldDB" id="V2V6P2"/>
<proteinExistence type="predicted"/>
<dbReference type="PATRIC" id="fig|1120928.5.peg.933"/>
<gene>
    <name evidence="1" type="ORF">F990_00908</name>
</gene>
<keyword evidence="2" id="KW-1185">Reference proteome</keyword>
<dbReference type="RefSeq" id="WP_018677229.1">
    <property type="nucleotide sequence ID" value="NZ_AYEV01000007.1"/>
</dbReference>
<evidence type="ECO:0000313" key="2">
    <source>
        <dbReference type="Proteomes" id="UP000017404"/>
    </source>
</evidence>
<organism evidence="1 2">
    <name type="scientific">Acinetobacter tjernbergiae DSM 14971 = CIP 107465</name>
    <dbReference type="NCBI Taxonomy" id="1120928"/>
    <lineage>
        <taxon>Bacteria</taxon>
        <taxon>Pseudomonadati</taxon>
        <taxon>Pseudomonadota</taxon>
        <taxon>Gammaproteobacteria</taxon>
        <taxon>Moraxellales</taxon>
        <taxon>Moraxellaceae</taxon>
        <taxon>Acinetobacter</taxon>
    </lineage>
</organism>
<protein>
    <submittedName>
        <fullName evidence="1">Uncharacterized protein</fullName>
    </submittedName>
</protein>
<reference evidence="1 2" key="1">
    <citation type="submission" date="2013-10" db="EMBL/GenBank/DDBJ databases">
        <title>The Genome Sequence of Acinetobacter tjernbergiae CIP107465.</title>
        <authorList>
            <consortium name="The Broad Institute Genomics Platform"/>
            <consortium name="The Broad Institute Genome Sequencing Center for Infectious Disease"/>
            <person name="Cerqueira G."/>
            <person name="Feldgarden M."/>
            <person name="Courvalin P."/>
            <person name="Grillot-Courvalin C."/>
            <person name="Clermont D."/>
            <person name="Rocha E."/>
            <person name="Yoon E.-J."/>
            <person name="Nemec A."/>
            <person name="Young S.K."/>
            <person name="Zeng Q."/>
            <person name="Gargeya S."/>
            <person name="Fitzgerald M."/>
            <person name="Abouelleil A."/>
            <person name="Alvarado L."/>
            <person name="Berlin A.M."/>
            <person name="Chapman S.B."/>
            <person name="Gainer-Dewar J."/>
            <person name="Goldberg J."/>
            <person name="Gnerre S."/>
            <person name="Griggs A."/>
            <person name="Gujja S."/>
            <person name="Hansen M."/>
            <person name="Howarth C."/>
            <person name="Imamovic A."/>
            <person name="Ireland A."/>
            <person name="Larimer J."/>
            <person name="McCowan C."/>
            <person name="Murphy C."/>
            <person name="Pearson M."/>
            <person name="Poon T.W."/>
            <person name="Priest M."/>
            <person name="Roberts A."/>
            <person name="Saif S."/>
            <person name="Shea T."/>
            <person name="Sykes S."/>
            <person name="Wortman J."/>
            <person name="Nusbaum C."/>
            <person name="Birren B."/>
        </authorList>
    </citation>
    <scope>NUCLEOTIDE SEQUENCE [LARGE SCALE GENOMIC DNA]</scope>
    <source>
        <strain evidence="1 2">CIP 107465</strain>
    </source>
</reference>
<dbReference type="EMBL" id="AYEV01000007">
    <property type="protein sequence ID" value="ESK56575.1"/>
    <property type="molecule type" value="Genomic_DNA"/>
</dbReference>
<dbReference type="STRING" id="202955.GCA_000759995_03184"/>
<accession>V2V6P2</accession>
<comment type="caution">
    <text evidence="1">The sequence shown here is derived from an EMBL/GenBank/DDBJ whole genome shotgun (WGS) entry which is preliminary data.</text>
</comment>
<name>V2V6P2_9GAMM</name>
<dbReference type="Proteomes" id="UP000017404">
    <property type="component" value="Unassembled WGS sequence"/>
</dbReference>
<sequence length="155" mass="17619">MRKMLLFFFLTCSAHTEILANSEVENTEQLINKKTQVVAKDKSNIIKKGDSPVINIIQGVSESTTIKVHINFENEPDKPLSEYTVASKVNYTAYKIRAQLVNKDSFVPKTVIITVNGDSLGVSMEYIAKDSHGENVISYYESKFKLNDEYRYEVQ</sequence>
<evidence type="ECO:0000313" key="1">
    <source>
        <dbReference type="EMBL" id="ESK56575.1"/>
    </source>
</evidence>